<evidence type="ECO:0000313" key="13">
    <source>
        <dbReference type="EMBL" id="TYZ19109.1"/>
    </source>
</evidence>
<dbReference type="RefSeq" id="WP_149172534.1">
    <property type="nucleotide sequence ID" value="NZ_VTOY01000031.1"/>
</dbReference>
<gene>
    <name evidence="13" type="ORF">FZ040_13765</name>
</gene>
<dbReference type="InterPro" id="IPR004090">
    <property type="entry name" value="Chemotax_Me-accpt_rcpt"/>
</dbReference>
<dbReference type="PRINTS" id="PR00260">
    <property type="entry name" value="CHEMTRNSDUCR"/>
</dbReference>
<sequence length="561" mass="60911">MKLQKKTILFLDAVLLLVCFILGVIGYRSANQGFEIALEDKAEADMRQTREILDLAYPGPWDIREDGIYKGEQRLNDASDIVDHLGKLTGNNITIFSNDTRVATTFAKDGNRAVGTRAPEAVAEIVLKNGQNYTGEAEVLGNTYFCAYEPIKDERGKNIGMLFMGIPKAEVETLQNSFLYSTFFATILLIVVMGVLIYFVVRATLRPLEMVQGTMKQISEGDLTEPPLVVNGQDEIAQIAHSANHMQESLAKILKNISDSAQQVADASELMNTNVSQTEISIHQVADSIVKIAGDTENQSGSLNDIQSVASEMSRDMSELYAGAESMRQAAEQSRQGAQEGHRAVSDAMDAMGKMTEQMTASSQVVETLGGRSQEIGKIVETISGLAEQTNLLALNAAIEAARAGEAGRGFAVVADEVRKLAEQSGEAAQNISSIIGGIQNDTQQAMQAMAKGGEEVRAGAEIVQKTGEVFSLMERNIDTLYEQIQLLRSHVDAAEKGSARMLEKVEVANEFSRATADEVQTVSAATEEQTAVMHDISDASETLSKLAQELQNEVFKFQFS</sequence>
<keyword evidence="5 10" id="KW-1133">Transmembrane helix</keyword>
<name>A0A5D6VW28_9FIRM</name>
<evidence type="ECO:0000256" key="9">
    <source>
        <dbReference type="PROSITE-ProRule" id="PRU00284"/>
    </source>
</evidence>
<evidence type="ECO:0000256" key="7">
    <source>
        <dbReference type="ARBA" id="ARBA00023224"/>
    </source>
</evidence>
<comment type="caution">
    <text evidence="13">The sequence shown here is derived from an EMBL/GenBank/DDBJ whole genome shotgun (WGS) entry which is preliminary data.</text>
</comment>
<comment type="subcellular location">
    <subcellularLocation>
        <location evidence="1">Cell membrane</location>
        <topology evidence="1">Multi-pass membrane protein</topology>
    </subcellularLocation>
</comment>
<dbReference type="PANTHER" id="PTHR32089:SF114">
    <property type="entry name" value="METHYL-ACCEPTING CHEMOTAXIS PROTEIN MCPB"/>
    <property type="match status" value="1"/>
</dbReference>
<keyword evidence="3" id="KW-0145">Chemotaxis</keyword>
<dbReference type="PROSITE" id="PS50885">
    <property type="entry name" value="HAMP"/>
    <property type="match status" value="1"/>
</dbReference>
<keyword evidence="14" id="KW-1185">Reference proteome</keyword>
<evidence type="ECO:0000256" key="1">
    <source>
        <dbReference type="ARBA" id="ARBA00004651"/>
    </source>
</evidence>
<keyword evidence="6 10" id="KW-0472">Membrane</keyword>
<organism evidence="13 14">
    <name type="scientific">Selenomonas ruminis</name>
    <dbReference type="NCBI Taxonomy" id="2593411"/>
    <lineage>
        <taxon>Bacteria</taxon>
        <taxon>Bacillati</taxon>
        <taxon>Bacillota</taxon>
        <taxon>Negativicutes</taxon>
        <taxon>Selenomonadales</taxon>
        <taxon>Selenomonadaceae</taxon>
        <taxon>Selenomonas</taxon>
    </lineage>
</organism>
<evidence type="ECO:0000256" key="6">
    <source>
        <dbReference type="ARBA" id="ARBA00023136"/>
    </source>
</evidence>
<dbReference type="PANTHER" id="PTHR32089">
    <property type="entry name" value="METHYL-ACCEPTING CHEMOTAXIS PROTEIN MCPB"/>
    <property type="match status" value="1"/>
</dbReference>
<evidence type="ECO:0000256" key="10">
    <source>
        <dbReference type="SAM" id="Phobius"/>
    </source>
</evidence>
<dbReference type="CDD" id="cd06225">
    <property type="entry name" value="HAMP"/>
    <property type="match status" value="1"/>
</dbReference>
<evidence type="ECO:0000256" key="8">
    <source>
        <dbReference type="ARBA" id="ARBA00029447"/>
    </source>
</evidence>
<dbReference type="SMART" id="SM00283">
    <property type="entry name" value="MA"/>
    <property type="match status" value="1"/>
</dbReference>
<accession>A0A5D6VW28</accession>
<dbReference type="Gene3D" id="1.10.8.500">
    <property type="entry name" value="HAMP domain in histidine kinase"/>
    <property type="match status" value="1"/>
</dbReference>
<dbReference type="InterPro" id="IPR029151">
    <property type="entry name" value="Sensor-like_sf"/>
</dbReference>
<evidence type="ECO:0000259" key="12">
    <source>
        <dbReference type="PROSITE" id="PS50885"/>
    </source>
</evidence>
<dbReference type="InterPro" id="IPR004089">
    <property type="entry name" value="MCPsignal_dom"/>
</dbReference>
<dbReference type="Pfam" id="PF00672">
    <property type="entry name" value="HAMP"/>
    <property type="match status" value="1"/>
</dbReference>
<protein>
    <submittedName>
        <fullName evidence="13">HAMP domain-containing protein</fullName>
    </submittedName>
</protein>
<evidence type="ECO:0000313" key="14">
    <source>
        <dbReference type="Proteomes" id="UP000323646"/>
    </source>
</evidence>
<feature type="transmembrane region" description="Helical" evidence="10">
    <location>
        <begin position="178"/>
        <end position="201"/>
    </location>
</feature>
<dbReference type="Pfam" id="PF17202">
    <property type="entry name" value="sCache_3_3"/>
    <property type="match status" value="1"/>
</dbReference>
<comment type="similarity">
    <text evidence="8">Belongs to the methyl-accepting chemotaxis (MCP) protein family.</text>
</comment>
<reference evidence="13 14" key="1">
    <citation type="submission" date="2019-08" db="EMBL/GenBank/DDBJ databases">
        <title>Selenomonas sp. mPRGC5 and Selenomonas sp. mPRGC8 isolated from ruminal fluid of dairy goat (Capra hircus).</title>
        <authorList>
            <person name="Poothong S."/>
            <person name="Nuengjamnong C."/>
            <person name="Tanasupawat S."/>
        </authorList>
    </citation>
    <scope>NUCLEOTIDE SEQUENCE [LARGE SCALE GENOMIC DNA]</scope>
    <source>
        <strain evidence="14">mPRGC5</strain>
    </source>
</reference>
<feature type="domain" description="Methyl-accepting transducer" evidence="11">
    <location>
        <begin position="274"/>
        <end position="545"/>
    </location>
</feature>
<dbReference type="EMBL" id="VTOY01000031">
    <property type="protein sequence ID" value="TYZ19109.1"/>
    <property type="molecule type" value="Genomic_DNA"/>
</dbReference>
<evidence type="ECO:0000256" key="2">
    <source>
        <dbReference type="ARBA" id="ARBA00022475"/>
    </source>
</evidence>
<keyword evidence="4 10" id="KW-0812">Transmembrane</keyword>
<evidence type="ECO:0000256" key="3">
    <source>
        <dbReference type="ARBA" id="ARBA00022500"/>
    </source>
</evidence>
<proteinExistence type="inferred from homology"/>
<dbReference type="GO" id="GO:0007165">
    <property type="term" value="P:signal transduction"/>
    <property type="evidence" value="ECO:0007669"/>
    <property type="project" value="UniProtKB-KW"/>
</dbReference>
<evidence type="ECO:0000259" key="11">
    <source>
        <dbReference type="PROSITE" id="PS50111"/>
    </source>
</evidence>
<dbReference type="SMART" id="SM00304">
    <property type="entry name" value="HAMP"/>
    <property type="match status" value="1"/>
</dbReference>
<feature type="domain" description="HAMP" evidence="12">
    <location>
        <begin position="202"/>
        <end position="255"/>
    </location>
</feature>
<feature type="transmembrane region" description="Helical" evidence="10">
    <location>
        <begin position="7"/>
        <end position="27"/>
    </location>
</feature>
<dbReference type="GO" id="GO:0006935">
    <property type="term" value="P:chemotaxis"/>
    <property type="evidence" value="ECO:0007669"/>
    <property type="project" value="UniProtKB-KW"/>
</dbReference>
<dbReference type="SUPFAM" id="SSF103190">
    <property type="entry name" value="Sensory domain-like"/>
    <property type="match status" value="1"/>
</dbReference>
<dbReference type="CDD" id="cd11386">
    <property type="entry name" value="MCP_signal"/>
    <property type="match status" value="1"/>
</dbReference>
<dbReference type="InterPro" id="IPR033463">
    <property type="entry name" value="sCache_3"/>
</dbReference>
<dbReference type="InterPro" id="IPR003660">
    <property type="entry name" value="HAMP_dom"/>
</dbReference>
<dbReference type="Proteomes" id="UP000323646">
    <property type="component" value="Unassembled WGS sequence"/>
</dbReference>
<keyword evidence="7 9" id="KW-0807">Transducer</keyword>
<dbReference type="Pfam" id="PF00015">
    <property type="entry name" value="MCPsignal"/>
    <property type="match status" value="1"/>
</dbReference>
<dbReference type="Gene3D" id="1.10.287.950">
    <property type="entry name" value="Methyl-accepting chemotaxis protein"/>
    <property type="match status" value="1"/>
</dbReference>
<dbReference type="SUPFAM" id="SSF58104">
    <property type="entry name" value="Methyl-accepting chemotaxis protein (MCP) signaling domain"/>
    <property type="match status" value="1"/>
</dbReference>
<evidence type="ECO:0000256" key="5">
    <source>
        <dbReference type="ARBA" id="ARBA00022989"/>
    </source>
</evidence>
<dbReference type="GO" id="GO:0005886">
    <property type="term" value="C:plasma membrane"/>
    <property type="evidence" value="ECO:0007669"/>
    <property type="project" value="UniProtKB-SubCell"/>
</dbReference>
<dbReference type="OrthoDB" id="9814363at2"/>
<dbReference type="GO" id="GO:0004888">
    <property type="term" value="F:transmembrane signaling receptor activity"/>
    <property type="evidence" value="ECO:0007669"/>
    <property type="project" value="InterPro"/>
</dbReference>
<evidence type="ECO:0000256" key="4">
    <source>
        <dbReference type="ARBA" id="ARBA00022692"/>
    </source>
</evidence>
<dbReference type="PROSITE" id="PS50111">
    <property type="entry name" value="CHEMOTAXIS_TRANSDUC_2"/>
    <property type="match status" value="1"/>
</dbReference>
<dbReference type="AlphaFoldDB" id="A0A5D6VW28"/>
<keyword evidence="2" id="KW-1003">Cell membrane</keyword>